<evidence type="ECO:0000256" key="11">
    <source>
        <dbReference type="ARBA" id="ARBA00023014"/>
    </source>
</evidence>
<dbReference type="PROSITE" id="PS51918">
    <property type="entry name" value="RADICAL_SAM"/>
    <property type="match status" value="1"/>
</dbReference>
<evidence type="ECO:0000313" key="18">
    <source>
        <dbReference type="Proteomes" id="UP001549110"/>
    </source>
</evidence>
<protein>
    <recommendedName>
        <fullName evidence="15">Coproporphyrinogen-III oxidase</fullName>
        <ecNumber evidence="15">1.3.98.3</ecNumber>
    </recommendedName>
</protein>
<comment type="catalytic activity">
    <reaction evidence="14 15">
        <text>coproporphyrinogen III + 2 S-adenosyl-L-methionine = protoporphyrinogen IX + 2 5'-deoxyadenosine + 2 L-methionine + 2 CO2</text>
        <dbReference type="Rhea" id="RHEA:15425"/>
        <dbReference type="ChEBI" id="CHEBI:16526"/>
        <dbReference type="ChEBI" id="CHEBI:17319"/>
        <dbReference type="ChEBI" id="CHEBI:57307"/>
        <dbReference type="ChEBI" id="CHEBI:57309"/>
        <dbReference type="ChEBI" id="CHEBI:57844"/>
        <dbReference type="ChEBI" id="CHEBI:59789"/>
        <dbReference type="EC" id="1.3.98.3"/>
    </reaction>
</comment>
<keyword evidence="5 15" id="KW-0004">4Fe-4S</keyword>
<keyword evidence="9 15" id="KW-0560">Oxidoreductase</keyword>
<comment type="caution">
    <text evidence="17">The sequence shown here is derived from an EMBL/GenBank/DDBJ whole genome shotgun (WGS) entry which is preliminary data.</text>
</comment>
<evidence type="ECO:0000256" key="10">
    <source>
        <dbReference type="ARBA" id="ARBA00023004"/>
    </source>
</evidence>
<dbReference type="PIRSF" id="PIRSF000167">
    <property type="entry name" value="HemN"/>
    <property type="match status" value="1"/>
</dbReference>
<dbReference type="InterPro" id="IPR058240">
    <property type="entry name" value="rSAM_sf"/>
</dbReference>
<dbReference type="Gene3D" id="3.80.30.20">
    <property type="entry name" value="tm_1862 like domain"/>
    <property type="match status" value="1"/>
</dbReference>
<reference evidence="17 18" key="1">
    <citation type="submission" date="2024-06" db="EMBL/GenBank/DDBJ databases">
        <title>Genomic Encyclopedia of Type Strains, Phase IV (KMG-IV): sequencing the most valuable type-strain genomes for metagenomic binning, comparative biology and taxonomic classification.</title>
        <authorList>
            <person name="Goeker M."/>
        </authorList>
    </citation>
    <scope>NUCLEOTIDE SEQUENCE [LARGE SCALE GENOMIC DNA]</scope>
    <source>
        <strain evidence="17 18">DSM 17809</strain>
    </source>
</reference>
<dbReference type="NCBIfam" id="TIGR00538">
    <property type="entry name" value="hemN"/>
    <property type="match status" value="1"/>
</dbReference>
<dbReference type="InterPro" id="IPR007197">
    <property type="entry name" value="rSAM"/>
</dbReference>
<evidence type="ECO:0000256" key="7">
    <source>
        <dbReference type="ARBA" id="ARBA00022691"/>
    </source>
</evidence>
<dbReference type="SFLD" id="SFLDG01065">
    <property type="entry name" value="anaerobic_coproporphyrinogen-I"/>
    <property type="match status" value="1"/>
</dbReference>
<dbReference type="RefSeq" id="WP_331932831.1">
    <property type="nucleotide sequence ID" value="NZ_JBEPLU010000001.1"/>
</dbReference>
<sequence length="461" mass="50861">MTVVHSPRPTNEALADLVARYDGRAPRYTSYPTAVQFSPQVSAETYRGWLAELPLDVPISLYMHIPFCDRLCWYCGCNTRAVNRHSPVADYVDYLLREIALLDEALPGRLPVSAVHLGGGSPNMLEPDELDLLFAAVGRVFERTGDLEVAAELDPPGLTREWVQAAAHHGLSRASLGVQNLSPKVQAAVNRNGSIEEVARCMGWLRDAGVRSINLDLMYGLPHQTTANTLETIDALLPLRPERLALFGYAHVPWMKSHQQLIDEKALPGPSQRLDQAESAAERLQAEGYVRIGLDHFALPEDELAVAQQEGRLRRNFQGYTTDTAMTLLGLGASAIGSLPQGYVQNVAQELPWRTAVEKGGLPVARGVALTSEDRLRAEIIGRLMCDFYVDLFDVCSRHGRDMGAFTPQLDRLAPFEQDGLVERQGGRITVTQTGRLVVRSVCAVFDAYFEPDAVRHSRAL</sequence>
<feature type="domain" description="Radical SAM core" evidence="16">
    <location>
        <begin position="53"/>
        <end position="287"/>
    </location>
</feature>
<evidence type="ECO:0000256" key="13">
    <source>
        <dbReference type="ARBA" id="ARBA00024295"/>
    </source>
</evidence>
<dbReference type="Pfam" id="PF04055">
    <property type="entry name" value="Radical_SAM"/>
    <property type="match status" value="1"/>
</dbReference>
<keyword evidence="6 15" id="KW-0963">Cytoplasm</keyword>
<evidence type="ECO:0000256" key="2">
    <source>
        <dbReference type="ARBA" id="ARBA00004785"/>
    </source>
</evidence>
<evidence type="ECO:0000256" key="6">
    <source>
        <dbReference type="ARBA" id="ARBA00022490"/>
    </source>
</evidence>
<dbReference type="Proteomes" id="UP001549110">
    <property type="component" value="Unassembled WGS sequence"/>
</dbReference>
<evidence type="ECO:0000259" key="16">
    <source>
        <dbReference type="PROSITE" id="PS51918"/>
    </source>
</evidence>
<dbReference type="SUPFAM" id="SSF102114">
    <property type="entry name" value="Radical SAM enzymes"/>
    <property type="match status" value="1"/>
</dbReference>
<dbReference type="InterPro" id="IPR023404">
    <property type="entry name" value="rSAM_horseshoe"/>
</dbReference>
<comment type="cofactor">
    <cofactor evidence="15">
        <name>[4Fe-4S] cluster</name>
        <dbReference type="ChEBI" id="CHEBI:49883"/>
    </cofactor>
    <text evidence="15">Binds 1 [4Fe-4S] cluster. The cluster is coordinated with 3 cysteines and an exchangeable S-adenosyl-L-methionine.</text>
</comment>
<evidence type="ECO:0000256" key="4">
    <source>
        <dbReference type="ARBA" id="ARBA00011245"/>
    </source>
</evidence>
<evidence type="ECO:0000256" key="15">
    <source>
        <dbReference type="PIRNR" id="PIRNR000167"/>
    </source>
</evidence>
<keyword evidence="8 15" id="KW-0479">Metal-binding</keyword>
<organism evidence="17 18">
    <name type="scientific">Phenylobacterium koreense</name>
    <dbReference type="NCBI Taxonomy" id="266125"/>
    <lineage>
        <taxon>Bacteria</taxon>
        <taxon>Pseudomonadati</taxon>
        <taxon>Pseudomonadota</taxon>
        <taxon>Alphaproteobacteria</taxon>
        <taxon>Caulobacterales</taxon>
        <taxon>Caulobacteraceae</taxon>
        <taxon>Phenylobacterium</taxon>
    </lineage>
</organism>
<dbReference type="PANTHER" id="PTHR13932:SF6">
    <property type="entry name" value="OXYGEN-INDEPENDENT COPROPORPHYRINOGEN III OXIDASE"/>
    <property type="match status" value="1"/>
</dbReference>
<comment type="similarity">
    <text evidence="3 15">Belongs to the anaerobic coproporphyrinogen-III oxidase family.</text>
</comment>
<comment type="pathway">
    <text evidence="2 15">Porphyrin-containing compound metabolism; protoporphyrin-IX biosynthesis; protoporphyrinogen-IX from coproporphyrinogen-III (AdoMet route): step 1/1.</text>
</comment>
<evidence type="ECO:0000256" key="12">
    <source>
        <dbReference type="ARBA" id="ARBA00023244"/>
    </source>
</evidence>
<dbReference type="InterPro" id="IPR034505">
    <property type="entry name" value="Coproporphyrinogen-III_oxidase"/>
</dbReference>
<dbReference type="Gene3D" id="1.10.10.920">
    <property type="match status" value="1"/>
</dbReference>
<dbReference type="EMBL" id="JBEPLU010000001">
    <property type="protein sequence ID" value="MET3525251.1"/>
    <property type="molecule type" value="Genomic_DNA"/>
</dbReference>
<dbReference type="InterPro" id="IPR004558">
    <property type="entry name" value="Coprogen_oxidase_HemN"/>
</dbReference>
<dbReference type="PANTHER" id="PTHR13932">
    <property type="entry name" value="COPROPORPHYRINIGEN III OXIDASE"/>
    <property type="match status" value="1"/>
</dbReference>
<dbReference type="SFLD" id="SFLDS00029">
    <property type="entry name" value="Radical_SAM"/>
    <property type="match status" value="1"/>
</dbReference>
<evidence type="ECO:0000256" key="1">
    <source>
        <dbReference type="ARBA" id="ARBA00004496"/>
    </source>
</evidence>
<dbReference type="GO" id="GO:0051989">
    <property type="term" value="F:coproporphyrinogen dehydrogenase activity"/>
    <property type="evidence" value="ECO:0007669"/>
    <property type="project" value="UniProtKB-EC"/>
</dbReference>
<keyword evidence="12 15" id="KW-0627">Porphyrin biosynthesis</keyword>
<keyword evidence="11 15" id="KW-0411">Iron-sulfur</keyword>
<dbReference type="InterPro" id="IPR006638">
    <property type="entry name" value="Elp3/MiaA/NifB-like_rSAM"/>
</dbReference>
<evidence type="ECO:0000256" key="8">
    <source>
        <dbReference type="ARBA" id="ARBA00022723"/>
    </source>
</evidence>
<dbReference type="SFLD" id="SFLDG01082">
    <property type="entry name" value="B12-binding_domain_containing"/>
    <property type="match status" value="1"/>
</dbReference>
<dbReference type="InterPro" id="IPR010723">
    <property type="entry name" value="HemN_C"/>
</dbReference>
<evidence type="ECO:0000256" key="9">
    <source>
        <dbReference type="ARBA" id="ARBA00023002"/>
    </source>
</evidence>
<evidence type="ECO:0000313" key="17">
    <source>
        <dbReference type="EMBL" id="MET3525251.1"/>
    </source>
</evidence>
<dbReference type="Pfam" id="PF06969">
    <property type="entry name" value="HemN_C"/>
    <property type="match status" value="1"/>
</dbReference>
<comment type="subunit">
    <text evidence="4">Monomer.</text>
</comment>
<name>A0ABV2EFV8_9CAUL</name>
<evidence type="ECO:0000256" key="5">
    <source>
        <dbReference type="ARBA" id="ARBA00022485"/>
    </source>
</evidence>
<accession>A0ABV2EFV8</accession>
<dbReference type="SMART" id="SM00729">
    <property type="entry name" value="Elp3"/>
    <property type="match status" value="1"/>
</dbReference>
<keyword evidence="7 15" id="KW-0949">S-adenosyl-L-methionine</keyword>
<evidence type="ECO:0000256" key="14">
    <source>
        <dbReference type="ARBA" id="ARBA00048321"/>
    </source>
</evidence>
<dbReference type="EC" id="1.3.98.3" evidence="15"/>
<keyword evidence="18" id="KW-1185">Reference proteome</keyword>
<dbReference type="CDD" id="cd01335">
    <property type="entry name" value="Radical_SAM"/>
    <property type="match status" value="1"/>
</dbReference>
<proteinExistence type="inferred from homology"/>
<gene>
    <name evidence="17" type="ORF">ABID41_000346</name>
</gene>
<comment type="subcellular location">
    <subcellularLocation>
        <location evidence="1 15">Cytoplasm</location>
    </subcellularLocation>
</comment>
<evidence type="ECO:0000256" key="3">
    <source>
        <dbReference type="ARBA" id="ARBA00005493"/>
    </source>
</evidence>
<keyword evidence="10 15" id="KW-0408">Iron</keyword>
<comment type="function">
    <text evidence="13">Involved in the heme biosynthesis. Catalyzes the anaerobic oxidative decarboxylation of propionate groups of rings A and B of coproporphyrinogen III to yield the vinyl groups in protoporphyrinogen IX.</text>
</comment>